<reference evidence="1" key="1">
    <citation type="submission" date="2016-10" db="EMBL/GenBank/DDBJ databases">
        <authorList>
            <person name="de Groot N.N."/>
        </authorList>
    </citation>
    <scope>NUCLEOTIDE SEQUENCE</scope>
</reference>
<dbReference type="AlphaFoldDB" id="A0A1W1DXH6"/>
<sequence length="42" mass="4926">MHSVRYLSSRKYYPEKPVFKPNDTITVLIASLTNFYVDMATK</sequence>
<dbReference type="EMBL" id="FPHY01000076">
    <property type="protein sequence ID" value="SFV86415.1"/>
    <property type="molecule type" value="Genomic_DNA"/>
</dbReference>
<organism evidence="1">
    <name type="scientific">hydrothermal vent metagenome</name>
    <dbReference type="NCBI Taxonomy" id="652676"/>
    <lineage>
        <taxon>unclassified sequences</taxon>
        <taxon>metagenomes</taxon>
        <taxon>ecological metagenomes</taxon>
    </lineage>
</organism>
<name>A0A1W1DXH6_9ZZZZ</name>
<proteinExistence type="predicted"/>
<accession>A0A1W1DXH6</accession>
<protein>
    <submittedName>
        <fullName evidence="1">Uncharacterized protein</fullName>
    </submittedName>
</protein>
<gene>
    <name evidence="1" type="ORF">MNB_SUP05-SYMBIONT-4-236</name>
</gene>
<evidence type="ECO:0000313" key="1">
    <source>
        <dbReference type="EMBL" id="SFV86415.1"/>
    </source>
</evidence>